<dbReference type="PANTHER" id="PTHR42898">
    <property type="entry name" value="TROPINONE REDUCTASE"/>
    <property type="match status" value="1"/>
</dbReference>
<keyword evidence="5" id="KW-0238">DNA-binding</keyword>
<comment type="subcellular location">
    <subcellularLocation>
        <location evidence="1">Nucleus</location>
    </subcellularLocation>
</comment>
<evidence type="ECO:0000313" key="9">
    <source>
        <dbReference type="Proteomes" id="UP000818029"/>
    </source>
</evidence>
<reference evidence="10" key="2">
    <citation type="submission" date="2025-08" db="UniProtKB">
        <authorList>
            <consortium name="RefSeq"/>
        </authorList>
    </citation>
    <scope>IDENTIFICATION</scope>
</reference>
<evidence type="ECO:0000256" key="1">
    <source>
        <dbReference type="ARBA" id="ARBA00004123"/>
    </source>
</evidence>
<gene>
    <name evidence="10" type="primary">LOC107949094</name>
</gene>
<proteinExistence type="inferred from homology"/>
<evidence type="ECO:0000256" key="7">
    <source>
        <dbReference type="ARBA" id="ARBA00023242"/>
    </source>
</evidence>
<dbReference type="InterPro" id="IPR045000">
    <property type="entry name" value="TR"/>
</dbReference>
<dbReference type="GeneID" id="107949094"/>
<keyword evidence="7" id="KW-0539">Nucleus</keyword>
<dbReference type="Gene3D" id="2.40.330.10">
    <property type="entry name" value="DNA-binding pseudobarrel domain"/>
    <property type="match status" value="1"/>
</dbReference>
<dbReference type="SUPFAM" id="SSF51735">
    <property type="entry name" value="NAD(P)-binding Rossmann-fold domains"/>
    <property type="match status" value="1"/>
</dbReference>
<dbReference type="InterPro" id="IPR015300">
    <property type="entry name" value="DNA-bd_pseudobarrel_sf"/>
</dbReference>
<dbReference type="Gene3D" id="3.40.50.720">
    <property type="entry name" value="NAD(P)-binding Rossmann-like Domain"/>
    <property type="match status" value="1"/>
</dbReference>
<dbReference type="InterPro" id="IPR003340">
    <property type="entry name" value="B3_DNA-bd"/>
</dbReference>
<evidence type="ECO:0000256" key="3">
    <source>
        <dbReference type="ARBA" id="ARBA00023002"/>
    </source>
</evidence>
<sequence>MMIRHAIVEELAAFGAIVHTCSRTETELNDCLLEWKAKGLRVTGSVWDVSNQAQRENLLNTVSSEFNGKLNIPINNVGTNIGKMVTDYTAEDVSFLTSTNFESAYNISVLAHPLLKASAAASAVFVLLNTRIQPEWTAMDYLLEVVRVDQEKMQEQTFMNKKKNGRLKRKCQIQEENNKNKRPITSYPPKPLMPEGLKQHIVENMGGSNCALVIQKQLFFSDVNPQASRLLIPFSQVESHEFLNKSEVELLKNKEAIKACLVEPSMEEIEINFKRWDMRKKSMYVVTTSWNSIVKNNKLKAEDVVQLWSFRVNSTLCFILQKL</sequence>
<dbReference type="InterPro" id="IPR002347">
    <property type="entry name" value="SDR_fam"/>
</dbReference>
<dbReference type="SUPFAM" id="SSF101936">
    <property type="entry name" value="DNA-binding pseudobarrel domain"/>
    <property type="match status" value="1"/>
</dbReference>
<dbReference type="CDD" id="cd10017">
    <property type="entry name" value="B3_DNA"/>
    <property type="match status" value="1"/>
</dbReference>
<dbReference type="Pfam" id="PF00106">
    <property type="entry name" value="adh_short"/>
    <property type="match status" value="1"/>
</dbReference>
<dbReference type="Proteomes" id="UP000818029">
    <property type="component" value="Chromosome A13"/>
</dbReference>
<dbReference type="PANTHER" id="PTHR42898:SF79">
    <property type="entry name" value="NAD(P)-BINDING ROSSMANN-FOLD PROTEIN"/>
    <property type="match status" value="1"/>
</dbReference>
<keyword evidence="4" id="KW-0805">Transcription regulation</keyword>
<keyword evidence="6" id="KW-0804">Transcription</keyword>
<comment type="similarity">
    <text evidence="8">Belongs to the short-chain dehydrogenases/reductases (SDR) family. SDR65C subfamily.</text>
</comment>
<dbReference type="RefSeq" id="XP_040940785.1">
    <property type="nucleotide sequence ID" value="XM_041084851.1"/>
</dbReference>
<keyword evidence="9" id="KW-1185">Reference proteome</keyword>
<protein>
    <submittedName>
        <fullName evidence="10">B3 domain-containing protein At3g24850</fullName>
    </submittedName>
</protein>
<reference evidence="9" key="1">
    <citation type="journal article" date="2020" name="Nat. Genet.">
        <title>Genomic diversifications of five Gossypium allopolyploid species and their impact on cotton improvement.</title>
        <authorList>
            <person name="Chen Z.J."/>
            <person name="Sreedasyam A."/>
            <person name="Ando A."/>
            <person name="Song Q."/>
            <person name="De Santiago L.M."/>
            <person name="Hulse-Kemp A.M."/>
            <person name="Ding M."/>
            <person name="Ye W."/>
            <person name="Kirkbride R.C."/>
            <person name="Jenkins J."/>
            <person name="Plott C."/>
            <person name="Lovell J."/>
            <person name="Lin Y.M."/>
            <person name="Vaughn R."/>
            <person name="Liu B."/>
            <person name="Simpson S."/>
            <person name="Scheffler B.E."/>
            <person name="Wen L."/>
            <person name="Saski C.A."/>
            <person name="Grover C.E."/>
            <person name="Hu G."/>
            <person name="Conover J.L."/>
            <person name="Carlson J.W."/>
            <person name="Shu S."/>
            <person name="Boston L.B."/>
            <person name="Williams M."/>
            <person name="Peterson D.G."/>
            <person name="McGee K."/>
            <person name="Jones D.C."/>
            <person name="Wendel J.F."/>
            <person name="Stelly D.M."/>
            <person name="Grimwood J."/>
            <person name="Schmutz J."/>
        </authorList>
    </citation>
    <scope>NUCLEOTIDE SEQUENCE [LARGE SCALE GENOMIC DNA]</scope>
    <source>
        <strain evidence="9">cv. TM-1</strain>
    </source>
</reference>
<accession>A0ABM2ZDZ3</accession>
<dbReference type="InterPro" id="IPR036291">
    <property type="entry name" value="NAD(P)-bd_dom_sf"/>
</dbReference>
<keyword evidence="3" id="KW-0560">Oxidoreductase</keyword>
<dbReference type="Pfam" id="PF03754">
    <property type="entry name" value="At2g31720-like"/>
    <property type="match status" value="1"/>
</dbReference>
<evidence type="ECO:0000256" key="4">
    <source>
        <dbReference type="ARBA" id="ARBA00023015"/>
    </source>
</evidence>
<evidence type="ECO:0000313" key="10">
    <source>
        <dbReference type="RefSeq" id="XP_040940785.1"/>
    </source>
</evidence>
<dbReference type="InterPro" id="IPR005508">
    <property type="entry name" value="At2g31720-like"/>
</dbReference>
<keyword evidence="2" id="KW-0521">NADP</keyword>
<evidence type="ECO:0000256" key="8">
    <source>
        <dbReference type="ARBA" id="ARBA00025714"/>
    </source>
</evidence>
<name>A0ABM2ZDZ3_GOSHI</name>
<evidence type="ECO:0000256" key="6">
    <source>
        <dbReference type="ARBA" id="ARBA00023163"/>
    </source>
</evidence>
<organism evidence="9 10">
    <name type="scientific">Gossypium hirsutum</name>
    <name type="common">Upland cotton</name>
    <name type="synonym">Gossypium mexicanum</name>
    <dbReference type="NCBI Taxonomy" id="3635"/>
    <lineage>
        <taxon>Eukaryota</taxon>
        <taxon>Viridiplantae</taxon>
        <taxon>Streptophyta</taxon>
        <taxon>Embryophyta</taxon>
        <taxon>Tracheophyta</taxon>
        <taxon>Spermatophyta</taxon>
        <taxon>Magnoliopsida</taxon>
        <taxon>eudicotyledons</taxon>
        <taxon>Gunneridae</taxon>
        <taxon>Pentapetalae</taxon>
        <taxon>rosids</taxon>
        <taxon>malvids</taxon>
        <taxon>Malvales</taxon>
        <taxon>Malvaceae</taxon>
        <taxon>Malvoideae</taxon>
        <taxon>Gossypium</taxon>
    </lineage>
</organism>
<evidence type="ECO:0000256" key="5">
    <source>
        <dbReference type="ARBA" id="ARBA00023125"/>
    </source>
</evidence>
<evidence type="ECO:0000256" key="2">
    <source>
        <dbReference type="ARBA" id="ARBA00022857"/>
    </source>
</evidence>